<dbReference type="Proteomes" id="UP000001194">
    <property type="component" value="Unassembled WGS sequence"/>
</dbReference>
<evidence type="ECO:0000313" key="3">
    <source>
        <dbReference type="Proteomes" id="UP000001194"/>
    </source>
</evidence>
<name>B0DYW1_LACBS</name>
<evidence type="ECO:0000256" key="1">
    <source>
        <dbReference type="SAM" id="MobiDB-lite"/>
    </source>
</evidence>
<sequence length="298" mass="34012">MCSIFGELAGDQLARASVELPASRLCFTVLIRFNSSCSIAAAQAGMESGLQTEDAEFQLHFCDCQPKSHVPFSHSHLLRRWTLLVAPLHRMLDGEKITTRNTTRWDEEVDVEEVLFGRCAPRWGDVALWAEGAYILVAGEWKCWFRGERPREKDTKRIRRLPLPKRTTNKPNNIIHPSPFQNHPPHAQTRTKLIQTLRQRRTIPTSHSSSGTLGQYARPFPRIRYEVFEMTQPGLSTFAGNPEGAARSLDIPPDFVFAILGVLLEKNVDSRIHLHAFEVNMQVDHYRLPRSTLHDLEQ</sequence>
<feature type="region of interest" description="Disordered" evidence="1">
    <location>
        <begin position="164"/>
        <end position="186"/>
    </location>
</feature>
<protein>
    <submittedName>
        <fullName evidence="2">Predicted protein</fullName>
    </submittedName>
</protein>
<reference evidence="2 3" key="1">
    <citation type="journal article" date="2008" name="Nature">
        <title>The genome of Laccaria bicolor provides insights into mycorrhizal symbiosis.</title>
        <authorList>
            <person name="Martin F."/>
            <person name="Aerts A."/>
            <person name="Ahren D."/>
            <person name="Brun A."/>
            <person name="Danchin E.G.J."/>
            <person name="Duchaussoy F."/>
            <person name="Gibon J."/>
            <person name="Kohler A."/>
            <person name="Lindquist E."/>
            <person name="Pereda V."/>
            <person name="Salamov A."/>
            <person name="Shapiro H.J."/>
            <person name="Wuyts J."/>
            <person name="Blaudez D."/>
            <person name="Buee M."/>
            <person name="Brokstein P."/>
            <person name="Canbaeck B."/>
            <person name="Cohen D."/>
            <person name="Courty P.E."/>
            <person name="Coutinho P.M."/>
            <person name="Delaruelle C."/>
            <person name="Detter J.C."/>
            <person name="Deveau A."/>
            <person name="DiFazio S."/>
            <person name="Duplessis S."/>
            <person name="Fraissinet-Tachet L."/>
            <person name="Lucic E."/>
            <person name="Frey-Klett P."/>
            <person name="Fourrey C."/>
            <person name="Feussner I."/>
            <person name="Gay G."/>
            <person name="Grimwood J."/>
            <person name="Hoegger P.J."/>
            <person name="Jain P."/>
            <person name="Kilaru S."/>
            <person name="Labbe J."/>
            <person name="Lin Y.C."/>
            <person name="Legue V."/>
            <person name="Le Tacon F."/>
            <person name="Marmeisse R."/>
            <person name="Melayah D."/>
            <person name="Montanini B."/>
            <person name="Muratet M."/>
            <person name="Nehls U."/>
            <person name="Niculita-Hirzel H."/>
            <person name="Oudot-Le Secq M.P."/>
            <person name="Peter M."/>
            <person name="Quesneville H."/>
            <person name="Rajashekar B."/>
            <person name="Reich M."/>
            <person name="Rouhier N."/>
            <person name="Schmutz J."/>
            <person name="Yin T."/>
            <person name="Chalot M."/>
            <person name="Henrissat B."/>
            <person name="Kuees U."/>
            <person name="Lucas S."/>
            <person name="Van de Peer Y."/>
            <person name="Podila G.K."/>
            <person name="Polle A."/>
            <person name="Pukkila P.J."/>
            <person name="Richardson P.M."/>
            <person name="Rouze P."/>
            <person name="Sanders I.R."/>
            <person name="Stajich J.E."/>
            <person name="Tunlid A."/>
            <person name="Tuskan G."/>
            <person name="Grigoriev I.V."/>
        </authorList>
    </citation>
    <scope>NUCLEOTIDE SEQUENCE [LARGE SCALE GENOMIC DNA]</scope>
    <source>
        <strain evidence="3">S238N-H82 / ATCC MYA-4686</strain>
    </source>
</reference>
<gene>
    <name evidence="2" type="ORF">LACBIDRAFT_334332</name>
</gene>
<dbReference type="HOGENOM" id="CLU_934042_0_0_1"/>
<proteinExistence type="predicted"/>
<dbReference type="KEGG" id="lbc:LACBIDRAFT_334332"/>
<dbReference type="RefSeq" id="XP_001889121.1">
    <property type="nucleotide sequence ID" value="XM_001889086.1"/>
</dbReference>
<evidence type="ECO:0000313" key="2">
    <source>
        <dbReference type="EMBL" id="EDR00212.1"/>
    </source>
</evidence>
<dbReference type="EMBL" id="DS547152">
    <property type="protein sequence ID" value="EDR00212.1"/>
    <property type="molecule type" value="Genomic_DNA"/>
</dbReference>
<organism evidence="3">
    <name type="scientific">Laccaria bicolor (strain S238N-H82 / ATCC MYA-4686)</name>
    <name type="common">Bicoloured deceiver</name>
    <name type="synonym">Laccaria laccata var. bicolor</name>
    <dbReference type="NCBI Taxonomy" id="486041"/>
    <lineage>
        <taxon>Eukaryota</taxon>
        <taxon>Fungi</taxon>
        <taxon>Dikarya</taxon>
        <taxon>Basidiomycota</taxon>
        <taxon>Agaricomycotina</taxon>
        <taxon>Agaricomycetes</taxon>
        <taxon>Agaricomycetidae</taxon>
        <taxon>Agaricales</taxon>
        <taxon>Agaricineae</taxon>
        <taxon>Hydnangiaceae</taxon>
        <taxon>Laccaria</taxon>
    </lineage>
</organism>
<dbReference type="InParanoid" id="B0DYW1"/>
<dbReference type="GeneID" id="6084787"/>
<accession>B0DYW1</accession>
<keyword evidence="3" id="KW-1185">Reference proteome</keyword>
<dbReference type="AlphaFoldDB" id="B0DYW1"/>